<comment type="caution">
    <text evidence="2">The sequence shown here is derived from an EMBL/GenBank/DDBJ whole genome shotgun (WGS) entry which is preliminary data.</text>
</comment>
<evidence type="ECO:0008006" key="4">
    <source>
        <dbReference type="Google" id="ProtNLM"/>
    </source>
</evidence>
<keyword evidence="1" id="KW-0732">Signal</keyword>
<organism evidence="2 3">
    <name type="scientific">Podospora australis</name>
    <dbReference type="NCBI Taxonomy" id="1536484"/>
    <lineage>
        <taxon>Eukaryota</taxon>
        <taxon>Fungi</taxon>
        <taxon>Dikarya</taxon>
        <taxon>Ascomycota</taxon>
        <taxon>Pezizomycotina</taxon>
        <taxon>Sordariomycetes</taxon>
        <taxon>Sordariomycetidae</taxon>
        <taxon>Sordariales</taxon>
        <taxon>Podosporaceae</taxon>
        <taxon>Podospora</taxon>
    </lineage>
</organism>
<name>A0AAN7AB97_9PEZI</name>
<keyword evidence="3" id="KW-1185">Reference proteome</keyword>
<protein>
    <recommendedName>
        <fullName evidence="4">Secreted protein</fullName>
    </recommendedName>
</protein>
<reference evidence="2" key="2">
    <citation type="submission" date="2023-05" db="EMBL/GenBank/DDBJ databases">
        <authorList>
            <consortium name="Lawrence Berkeley National Laboratory"/>
            <person name="Steindorff A."/>
            <person name="Hensen N."/>
            <person name="Bonometti L."/>
            <person name="Westerberg I."/>
            <person name="Brannstrom I.O."/>
            <person name="Guillou S."/>
            <person name="Cros-Aarteil S."/>
            <person name="Calhoun S."/>
            <person name="Haridas S."/>
            <person name="Kuo A."/>
            <person name="Mondo S."/>
            <person name="Pangilinan J."/>
            <person name="Riley R."/>
            <person name="Labutti K."/>
            <person name="Andreopoulos B."/>
            <person name="Lipzen A."/>
            <person name="Chen C."/>
            <person name="Yanf M."/>
            <person name="Daum C."/>
            <person name="Ng V."/>
            <person name="Clum A."/>
            <person name="Ohm R."/>
            <person name="Martin F."/>
            <person name="Silar P."/>
            <person name="Natvig D."/>
            <person name="Lalanne C."/>
            <person name="Gautier V."/>
            <person name="Ament-Velasquez S.L."/>
            <person name="Kruys A."/>
            <person name="Hutchinson M.I."/>
            <person name="Powell A.J."/>
            <person name="Barry K."/>
            <person name="Miller A.N."/>
            <person name="Grigoriev I.V."/>
            <person name="Debuchy R."/>
            <person name="Gladieux P."/>
            <person name="Thoren M.H."/>
            <person name="Johannesson H."/>
        </authorList>
    </citation>
    <scope>NUCLEOTIDE SEQUENCE</scope>
    <source>
        <strain evidence="2">PSN309</strain>
    </source>
</reference>
<dbReference type="EMBL" id="MU864690">
    <property type="protein sequence ID" value="KAK4182286.1"/>
    <property type="molecule type" value="Genomic_DNA"/>
</dbReference>
<dbReference type="Proteomes" id="UP001302126">
    <property type="component" value="Unassembled WGS sequence"/>
</dbReference>
<accession>A0AAN7AB97</accession>
<proteinExistence type="predicted"/>
<gene>
    <name evidence="2" type="ORF">QBC35DRAFT_510252</name>
</gene>
<evidence type="ECO:0000256" key="1">
    <source>
        <dbReference type="SAM" id="SignalP"/>
    </source>
</evidence>
<evidence type="ECO:0000313" key="3">
    <source>
        <dbReference type="Proteomes" id="UP001302126"/>
    </source>
</evidence>
<feature type="signal peptide" evidence="1">
    <location>
        <begin position="1"/>
        <end position="27"/>
    </location>
</feature>
<sequence length="78" mass="8685">MPGKMLPHTSLFTAHLLLGSLSNVWRAADRRLPPLLRNTQMRDGCRGSGKMANQKIFPRGCGWAKPARELFSPSRAPK</sequence>
<evidence type="ECO:0000313" key="2">
    <source>
        <dbReference type="EMBL" id="KAK4182286.1"/>
    </source>
</evidence>
<reference evidence="2" key="1">
    <citation type="journal article" date="2023" name="Mol. Phylogenet. Evol.">
        <title>Genome-scale phylogeny and comparative genomics of the fungal order Sordariales.</title>
        <authorList>
            <person name="Hensen N."/>
            <person name="Bonometti L."/>
            <person name="Westerberg I."/>
            <person name="Brannstrom I.O."/>
            <person name="Guillou S."/>
            <person name="Cros-Aarteil S."/>
            <person name="Calhoun S."/>
            <person name="Haridas S."/>
            <person name="Kuo A."/>
            <person name="Mondo S."/>
            <person name="Pangilinan J."/>
            <person name="Riley R."/>
            <person name="LaButti K."/>
            <person name="Andreopoulos B."/>
            <person name="Lipzen A."/>
            <person name="Chen C."/>
            <person name="Yan M."/>
            <person name="Daum C."/>
            <person name="Ng V."/>
            <person name="Clum A."/>
            <person name="Steindorff A."/>
            <person name="Ohm R.A."/>
            <person name="Martin F."/>
            <person name="Silar P."/>
            <person name="Natvig D.O."/>
            <person name="Lalanne C."/>
            <person name="Gautier V."/>
            <person name="Ament-Velasquez S.L."/>
            <person name="Kruys A."/>
            <person name="Hutchinson M.I."/>
            <person name="Powell A.J."/>
            <person name="Barry K."/>
            <person name="Miller A.N."/>
            <person name="Grigoriev I.V."/>
            <person name="Debuchy R."/>
            <person name="Gladieux P."/>
            <person name="Hiltunen Thoren M."/>
            <person name="Johannesson H."/>
        </authorList>
    </citation>
    <scope>NUCLEOTIDE SEQUENCE</scope>
    <source>
        <strain evidence="2">PSN309</strain>
    </source>
</reference>
<dbReference type="AlphaFoldDB" id="A0AAN7AB97"/>
<feature type="chain" id="PRO_5042852776" description="Secreted protein" evidence="1">
    <location>
        <begin position="28"/>
        <end position="78"/>
    </location>
</feature>